<dbReference type="Proteomes" id="UP000663865">
    <property type="component" value="Unassembled WGS sequence"/>
</dbReference>
<evidence type="ECO:0008006" key="4">
    <source>
        <dbReference type="Google" id="ProtNLM"/>
    </source>
</evidence>
<protein>
    <recommendedName>
        <fullName evidence="4">Methyltransferase type 11 domain-containing protein</fullName>
    </recommendedName>
</protein>
<sequence>MNDNKRKEVIDSWHKLADAYEILANNYQILTDMAMGLVKFVEKHQTNKVQDFRIIDLAAGTGLVSKLLIQTLHISPTSLPSAFLCFPAVSRRTSTTWVYLVEPTEQMCILAQGAIKTPHVYQTSAEDCLSTSDLPQDSFDFILCNASMHLMSENDIYPVVSKLLKPKTGYFLYTLWYHAFDETENFDNNQRLEAYINDALTYFKYPNYFSTTNRKIETKKQSVRSRKFLEETAYKHGIKLESCAIHIHQVPMSFDLDFMLMEPSWLMDHLKNFEWTQNRDAHSIKGQIVEKLRELIKDEYTEKPVVQIVVSRI</sequence>
<proteinExistence type="predicted"/>
<dbReference type="CDD" id="cd02440">
    <property type="entry name" value="AdoMet_MTases"/>
    <property type="match status" value="1"/>
</dbReference>
<organism evidence="2 3">
    <name type="scientific">Rotaria socialis</name>
    <dbReference type="NCBI Taxonomy" id="392032"/>
    <lineage>
        <taxon>Eukaryota</taxon>
        <taxon>Metazoa</taxon>
        <taxon>Spiralia</taxon>
        <taxon>Gnathifera</taxon>
        <taxon>Rotifera</taxon>
        <taxon>Eurotatoria</taxon>
        <taxon>Bdelloidea</taxon>
        <taxon>Philodinida</taxon>
        <taxon>Philodinidae</taxon>
        <taxon>Rotaria</taxon>
    </lineage>
</organism>
<dbReference type="EMBL" id="CAJNYV010000022">
    <property type="protein sequence ID" value="CAF3324570.1"/>
    <property type="molecule type" value="Genomic_DNA"/>
</dbReference>
<dbReference type="Proteomes" id="UP000663838">
    <property type="component" value="Unassembled WGS sequence"/>
</dbReference>
<accession>A0A821M099</accession>
<dbReference type="EMBL" id="CAJOBS010001760">
    <property type="protein sequence ID" value="CAF4759345.1"/>
    <property type="molecule type" value="Genomic_DNA"/>
</dbReference>
<name>A0A821M099_9BILA</name>
<evidence type="ECO:0000313" key="2">
    <source>
        <dbReference type="EMBL" id="CAF4759345.1"/>
    </source>
</evidence>
<evidence type="ECO:0000313" key="1">
    <source>
        <dbReference type="EMBL" id="CAF3324570.1"/>
    </source>
</evidence>
<comment type="caution">
    <text evidence="2">The sequence shown here is derived from an EMBL/GenBank/DDBJ whole genome shotgun (WGS) entry which is preliminary data.</text>
</comment>
<reference evidence="2" key="1">
    <citation type="submission" date="2021-02" db="EMBL/GenBank/DDBJ databases">
        <authorList>
            <person name="Nowell W R."/>
        </authorList>
    </citation>
    <scope>NUCLEOTIDE SEQUENCE</scope>
</reference>
<evidence type="ECO:0000313" key="3">
    <source>
        <dbReference type="Proteomes" id="UP000663838"/>
    </source>
</evidence>
<dbReference type="AlphaFoldDB" id="A0A821M099"/>
<dbReference type="SUPFAM" id="SSF53335">
    <property type="entry name" value="S-adenosyl-L-methionine-dependent methyltransferases"/>
    <property type="match status" value="1"/>
</dbReference>
<dbReference type="InterPro" id="IPR029063">
    <property type="entry name" value="SAM-dependent_MTases_sf"/>
</dbReference>
<dbReference type="Gene3D" id="3.40.50.150">
    <property type="entry name" value="Vaccinia Virus protein VP39"/>
    <property type="match status" value="1"/>
</dbReference>
<gene>
    <name evidence="1" type="ORF">KIK155_LOCUS856</name>
    <name evidence="2" type="ORF">TOA249_LOCUS20928</name>
</gene>